<dbReference type="Pfam" id="PF25508">
    <property type="entry name" value="TRPM2"/>
    <property type="match status" value="1"/>
</dbReference>
<sequence>MTQRDLQDEGESSGCETMSECKNYRETEKFDSGIGSSSRKTDLPNLMPKPKPVLPEDFDPKHLLEKMNLRFLTEKNKNQQNSKKYYLLQMGTSGLLILFQMALIVITITKKEENSTPGSDAAKAISVILATLTWQFTLLIRRTCSHLHGPETTRPQIDDDLGQNAVGILLERDEEIGGEFFRVLDQLGRSWTDGIVSIIGPSSTQISESTFHEFTDHLQNYASKENKWITSSVPIRRNSSWGAFAMQIINKDSSSEKVQGQMTQLTNYDGNLKEKELKTTSNVIILVDRDFERKRQDDAQFYLVNILRERLALEFAVFNGDIDALSFLHEIALNGFGKLVLVEDSGGIINYLVPFLFNQKRKINMEERFSYRTRLQNESGDFPTMIMDLKAHQSTSRSIQLYQNLSQFFIHPLENAYDIGDLCSQIFSSPFFYISEEQVFNALEVAMSRNEIEIVELIYSQFSTEDLDQREFASPGRLENLYLSQINMVKEESLTDRAGLKDSWKSKTFDKDQSARLSRLIEDFESSLISTNWNPFARRYKNRTAGKYHSKSKGLKESFESHDPEERLFCWAMLFEYWDLANLIWLRSKYGISMALVGANFLRGAAGLKQRDISASERLQEFAKYYENAAIDAYSEVSKSSLIGEQELSPQLMLVSANERMGNMTMLKLASSGKCVHFIAQVGVQEFLSNIWREKTSTSWVDKWIYTMKAPLTVFWMNMISYFLYIIFFATFLLRFFCIIPTWLDCLLIFWTFTLFVEEIRQMFVADDSLQRGRFGKWWDELYNKFDAASELSFIAGAVLKLTAPETKFSGEQQCPTEITGQMYAAQACFAFSFMFMAYRSLIVFDVSRDLGPKVIMIWKMFFQMFQFLLIMAIFILTYGIVQQSLQYPNEHRYNYTIKNILFGAYYAIYGELFLGERTTYDFEDQPEECIPPGDIVGNSTLPRCPSKTVISVLGSATCA</sequence>
<dbReference type="PANTHER" id="PTHR13800:SF1">
    <property type="entry name" value="TRANSIENT RECEPTOR POTENTIAL CATION CHANNEL TRPM"/>
    <property type="match status" value="1"/>
</dbReference>
<keyword evidence="3 6" id="KW-1133">Transmembrane helix</keyword>
<dbReference type="InterPro" id="IPR057366">
    <property type="entry name" value="TRPM-like"/>
</dbReference>
<keyword evidence="4 6" id="KW-0472">Membrane</keyword>
<dbReference type="InterPro" id="IPR050927">
    <property type="entry name" value="TRPM"/>
</dbReference>
<feature type="domain" description="TRPM-like" evidence="7">
    <location>
        <begin position="439"/>
        <end position="681"/>
    </location>
</feature>
<feature type="compositionally biased region" description="Basic and acidic residues" evidence="5">
    <location>
        <begin position="22"/>
        <end position="31"/>
    </location>
</feature>
<feature type="transmembrane region" description="Helical" evidence="6">
    <location>
        <begin position="713"/>
        <end position="734"/>
    </location>
</feature>
<evidence type="ECO:0000313" key="8">
    <source>
        <dbReference type="EMBL" id="CAG5114009.1"/>
    </source>
</evidence>
<feature type="transmembrane region" description="Helical" evidence="6">
    <location>
        <begin position="740"/>
        <end position="757"/>
    </location>
</feature>
<name>A0ABN7T971_OIKDI</name>
<evidence type="ECO:0000259" key="7">
    <source>
        <dbReference type="Pfam" id="PF25508"/>
    </source>
</evidence>
<organism evidence="8 9">
    <name type="scientific">Oikopleura dioica</name>
    <name type="common">Tunicate</name>
    <dbReference type="NCBI Taxonomy" id="34765"/>
    <lineage>
        <taxon>Eukaryota</taxon>
        <taxon>Metazoa</taxon>
        <taxon>Chordata</taxon>
        <taxon>Tunicata</taxon>
        <taxon>Appendicularia</taxon>
        <taxon>Copelata</taxon>
        <taxon>Oikopleuridae</taxon>
        <taxon>Oikopleura</taxon>
    </lineage>
</organism>
<keyword evidence="2 6" id="KW-0812">Transmembrane</keyword>
<evidence type="ECO:0000256" key="3">
    <source>
        <dbReference type="ARBA" id="ARBA00022989"/>
    </source>
</evidence>
<protein>
    <submittedName>
        <fullName evidence="8">Oidioi.mRNA.OKI2018_I69.chr2.g8094.t1.cds</fullName>
    </submittedName>
</protein>
<evidence type="ECO:0000256" key="2">
    <source>
        <dbReference type="ARBA" id="ARBA00022692"/>
    </source>
</evidence>
<dbReference type="Proteomes" id="UP001158576">
    <property type="component" value="Chromosome 2"/>
</dbReference>
<evidence type="ECO:0000256" key="1">
    <source>
        <dbReference type="ARBA" id="ARBA00004141"/>
    </source>
</evidence>
<proteinExistence type="predicted"/>
<reference evidence="8 9" key="1">
    <citation type="submission" date="2021-04" db="EMBL/GenBank/DDBJ databases">
        <authorList>
            <person name="Bliznina A."/>
        </authorList>
    </citation>
    <scope>NUCLEOTIDE SEQUENCE [LARGE SCALE GENOMIC DNA]</scope>
</reference>
<feature type="transmembrane region" description="Helical" evidence="6">
    <location>
        <begin position="85"/>
        <end position="109"/>
    </location>
</feature>
<evidence type="ECO:0000256" key="5">
    <source>
        <dbReference type="SAM" id="MobiDB-lite"/>
    </source>
</evidence>
<keyword evidence="9" id="KW-1185">Reference proteome</keyword>
<comment type="subcellular location">
    <subcellularLocation>
        <location evidence="1">Membrane</location>
        <topology evidence="1">Multi-pass membrane protein</topology>
    </subcellularLocation>
</comment>
<evidence type="ECO:0000256" key="6">
    <source>
        <dbReference type="SAM" id="Phobius"/>
    </source>
</evidence>
<gene>
    <name evidence="8" type="ORF">OKIOD_LOCUS16859</name>
</gene>
<dbReference type="PANTHER" id="PTHR13800">
    <property type="entry name" value="TRANSIENT RECEPTOR POTENTIAL CATION CHANNEL, SUBFAMILY M, MEMBER 6"/>
    <property type="match status" value="1"/>
</dbReference>
<dbReference type="EMBL" id="OU015567">
    <property type="protein sequence ID" value="CAG5114009.1"/>
    <property type="molecule type" value="Genomic_DNA"/>
</dbReference>
<evidence type="ECO:0000256" key="4">
    <source>
        <dbReference type="ARBA" id="ARBA00023136"/>
    </source>
</evidence>
<feature type="transmembrane region" description="Helical" evidence="6">
    <location>
        <begin position="823"/>
        <end position="842"/>
    </location>
</feature>
<evidence type="ECO:0000313" key="9">
    <source>
        <dbReference type="Proteomes" id="UP001158576"/>
    </source>
</evidence>
<accession>A0ABN7T971</accession>
<feature type="transmembrane region" description="Helical" evidence="6">
    <location>
        <begin position="862"/>
        <end position="882"/>
    </location>
</feature>
<feature type="region of interest" description="Disordered" evidence="5">
    <location>
        <begin position="1"/>
        <end position="58"/>
    </location>
</feature>